<dbReference type="Gene3D" id="3.30.450.150">
    <property type="entry name" value="Haem-degrading domain"/>
    <property type="match status" value="1"/>
</dbReference>
<dbReference type="HOGENOM" id="CLU_101036_2_1_12"/>
<organism evidence="1 2">
    <name type="scientific">Sphaerochaeta pleomorpha (strain ATCC BAA-1885 / DSM 22778 / Grapes)</name>
    <dbReference type="NCBI Taxonomy" id="158190"/>
    <lineage>
        <taxon>Bacteria</taxon>
        <taxon>Pseudomonadati</taxon>
        <taxon>Spirochaetota</taxon>
        <taxon>Spirochaetia</taxon>
        <taxon>Spirochaetales</taxon>
        <taxon>Sphaerochaetaceae</taxon>
        <taxon>Sphaerochaeta</taxon>
    </lineage>
</organism>
<name>G8QUY2_SPHPG</name>
<proteinExistence type="predicted"/>
<reference evidence="1 2" key="1">
    <citation type="submission" date="2011-11" db="EMBL/GenBank/DDBJ databases">
        <title>Complete sequence of Spirochaeta sp. grapes.</title>
        <authorList>
            <consortium name="US DOE Joint Genome Institute"/>
            <person name="Lucas S."/>
            <person name="Han J."/>
            <person name="Lapidus A."/>
            <person name="Cheng J.-F."/>
            <person name="Goodwin L."/>
            <person name="Pitluck S."/>
            <person name="Peters L."/>
            <person name="Ovchinnikova G."/>
            <person name="Munk A.C."/>
            <person name="Detter J.C."/>
            <person name="Han C."/>
            <person name="Tapia R."/>
            <person name="Land M."/>
            <person name="Hauser L."/>
            <person name="Kyrpides N."/>
            <person name="Ivanova N."/>
            <person name="Pagani I."/>
            <person name="Ritalahtilisa K."/>
            <person name="Loeffler F."/>
            <person name="Woyke T."/>
        </authorList>
    </citation>
    <scope>NUCLEOTIDE SEQUENCE [LARGE SCALE GENOMIC DNA]</scope>
    <source>
        <strain evidence="2">ATCC BAA-1885 / DSM 22778 / Grapes</strain>
    </source>
</reference>
<dbReference type="InterPro" id="IPR038084">
    <property type="entry name" value="PduO/GlcC-like_sf"/>
</dbReference>
<evidence type="ECO:0000313" key="1">
    <source>
        <dbReference type="EMBL" id="AEV28158.1"/>
    </source>
</evidence>
<dbReference type="Proteomes" id="UP000005632">
    <property type="component" value="Chromosome"/>
</dbReference>
<dbReference type="eggNOG" id="COG4702">
    <property type="taxonomic scope" value="Bacteria"/>
</dbReference>
<dbReference type="PANTHER" id="PTHR28255">
    <property type="match status" value="1"/>
</dbReference>
<dbReference type="EMBL" id="CP003155">
    <property type="protein sequence ID" value="AEV28158.1"/>
    <property type="molecule type" value="Genomic_DNA"/>
</dbReference>
<dbReference type="STRING" id="158190.SpiGrapes_0299"/>
<gene>
    <name evidence="1" type="ordered locus">SpiGrapes_0299</name>
</gene>
<dbReference type="InterPro" id="IPR010371">
    <property type="entry name" value="YBR137W-like"/>
</dbReference>
<keyword evidence="2" id="KW-1185">Reference proteome</keyword>
<sequence length="164" mass="18044">MDTIEKLAIVSAQEELLAFESFTHEDAWELGKIIVSEAMDKDLKIAVGIRLLSGLNLFQYSVEGANLNNDLWLDRKFNTVRMFEVSSLAYALKLKKQGQTMADKGLDPNSYASCGGGFPIFVQGVGMVAIAMVSGLPDVQDHEVLVTCISRYLNTDDVPRVPLT</sequence>
<dbReference type="OrthoDB" id="9815315at2"/>
<dbReference type="PANTHER" id="PTHR28255:SF1">
    <property type="entry name" value="UPF0303 PROTEIN YBR137W"/>
    <property type="match status" value="1"/>
</dbReference>
<dbReference type="SUPFAM" id="SSF143744">
    <property type="entry name" value="GlcG-like"/>
    <property type="match status" value="1"/>
</dbReference>
<dbReference type="NCBIfam" id="NF002696">
    <property type="entry name" value="PRK02487.1-5"/>
    <property type="match status" value="1"/>
</dbReference>
<dbReference type="Pfam" id="PF03928">
    <property type="entry name" value="HbpS-like"/>
    <property type="match status" value="1"/>
</dbReference>
<dbReference type="PIRSF" id="PIRSF008757">
    <property type="entry name" value="UCP008757"/>
    <property type="match status" value="1"/>
</dbReference>
<protein>
    <submittedName>
        <fullName evidence="1">Uncharacterized protein</fullName>
    </submittedName>
</protein>
<evidence type="ECO:0000313" key="2">
    <source>
        <dbReference type="Proteomes" id="UP000005632"/>
    </source>
</evidence>
<dbReference type="InterPro" id="IPR005624">
    <property type="entry name" value="PduO/GlcC-like"/>
</dbReference>
<dbReference type="AlphaFoldDB" id="G8QUY2"/>
<accession>G8QUY2</accession>
<dbReference type="KEGG" id="sgp:SpiGrapes_0299"/>
<dbReference type="RefSeq" id="WP_014269007.1">
    <property type="nucleotide sequence ID" value="NC_016633.1"/>
</dbReference>